<evidence type="ECO:0000256" key="1">
    <source>
        <dbReference type="SAM" id="MobiDB-lite"/>
    </source>
</evidence>
<dbReference type="EMBL" id="PGCI01000285">
    <property type="protein sequence ID" value="PLW30829.1"/>
    <property type="molecule type" value="Genomic_DNA"/>
</dbReference>
<protein>
    <submittedName>
        <fullName evidence="3">Uncharacterized protein</fullName>
    </submittedName>
</protein>
<evidence type="ECO:0000313" key="3">
    <source>
        <dbReference type="EMBL" id="PLW30829.1"/>
    </source>
</evidence>
<dbReference type="AlphaFoldDB" id="A0A2N5TZ95"/>
<keyword evidence="2" id="KW-0472">Membrane</keyword>
<sequence length="214" mass="22913">MSTIWTDAGCPQTQSDIRPSPVSNQILPEPTPLLTKHSETTQLVPALGLICRKPPVDRHTGGREGGAVAPGGLAASTRKKQRRQIQPISLLVFILAILSALSLLPQPVDRPEFSLNALQATGHHQPRPGLNVTQLSELSCAVSHPRTGTPPAAHPQRLSYLRLGDQLVIQLSGSVISCSPSCPAHWLPSFRNGNQLITQLSSFVTSWSPSCPAL</sequence>
<feature type="region of interest" description="Disordered" evidence="1">
    <location>
        <begin position="57"/>
        <end position="80"/>
    </location>
</feature>
<evidence type="ECO:0000256" key="2">
    <source>
        <dbReference type="SAM" id="Phobius"/>
    </source>
</evidence>
<organism evidence="3 4">
    <name type="scientific">Puccinia coronata f. sp. avenae</name>
    <dbReference type="NCBI Taxonomy" id="200324"/>
    <lineage>
        <taxon>Eukaryota</taxon>
        <taxon>Fungi</taxon>
        <taxon>Dikarya</taxon>
        <taxon>Basidiomycota</taxon>
        <taxon>Pucciniomycotina</taxon>
        <taxon>Pucciniomycetes</taxon>
        <taxon>Pucciniales</taxon>
        <taxon>Pucciniaceae</taxon>
        <taxon>Puccinia</taxon>
    </lineage>
</organism>
<gene>
    <name evidence="3" type="ORF">PCASD_15943</name>
</gene>
<dbReference type="Proteomes" id="UP000235392">
    <property type="component" value="Unassembled WGS sequence"/>
</dbReference>
<proteinExistence type="predicted"/>
<feature type="compositionally biased region" description="Polar residues" evidence="1">
    <location>
        <begin position="1"/>
        <end position="26"/>
    </location>
</feature>
<feature type="region of interest" description="Disordered" evidence="1">
    <location>
        <begin position="1"/>
        <end position="32"/>
    </location>
</feature>
<comment type="caution">
    <text evidence="3">The sequence shown here is derived from an EMBL/GenBank/DDBJ whole genome shotgun (WGS) entry which is preliminary data.</text>
</comment>
<evidence type="ECO:0000313" key="4">
    <source>
        <dbReference type="Proteomes" id="UP000235392"/>
    </source>
</evidence>
<name>A0A2N5TZ95_9BASI</name>
<keyword evidence="2" id="KW-1133">Transmembrane helix</keyword>
<reference evidence="3 4" key="1">
    <citation type="submission" date="2017-11" db="EMBL/GenBank/DDBJ databases">
        <title>De novo assembly and phasing of dikaryotic genomes from two isolates of Puccinia coronata f. sp. avenae, the causal agent of oat crown rust.</title>
        <authorList>
            <person name="Miller M.E."/>
            <person name="Zhang Y."/>
            <person name="Omidvar V."/>
            <person name="Sperschneider J."/>
            <person name="Schwessinger B."/>
            <person name="Raley C."/>
            <person name="Palmer J.M."/>
            <person name="Garnica D."/>
            <person name="Upadhyaya N."/>
            <person name="Rathjen J."/>
            <person name="Taylor J.M."/>
            <person name="Park R.F."/>
            <person name="Dodds P.N."/>
            <person name="Hirsch C.D."/>
            <person name="Kianian S.F."/>
            <person name="Figueroa M."/>
        </authorList>
    </citation>
    <scope>NUCLEOTIDE SEQUENCE [LARGE SCALE GENOMIC DNA]</scope>
    <source>
        <strain evidence="3">12SD80</strain>
    </source>
</reference>
<accession>A0A2N5TZ95</accession>
<feature type="transmembrane region" description="Helical" evidence="2">
    <location>
        <begin position="88"/>
        <end position="105"/>
    </location>
</feature>
<keyword evidence="2" id="KW-0812">Transmembrane</keyword>